<evidence type="ECO:0000313" key="2">
    <source>
        <dbReference type="Proteomes" id="UP001244295"/>
    </source>
</evidence>
<accession>A0AAW8DUE8</accession>
<comment type="caution">
    <text evidence="1">The sequence shown here is derived from an EMBL/GenBank/DDBJ whole genome shotgun (WGS) entry which is preliminary data.</text>
</comment>
<organism evidence="1 2">
    <name type="scientific">Variovorax boronicumulans</name>
    <dbReference type="NCBI Taxonomy" id="436515"/>
    <lineage>
        <taxon>Bacteria</taxon>
        <taxon>Pseudomonadati</taxon>
        <taxon>Pseudomonadota</taxon>
        <taxon>Betaproteobacteria</taxon>
        <taxon>Burkholderiales</taxon>
        <taxon>Comamonadaceae</taxon>
        <taxon>Variovorax</taxon>
    </lineage>
</organism>
<dbReference type="RefSeq" id="WP_307692801.1">
    <property type="nucleotide sequence ID" value="NZ_JAUSRS010000003.1"/>
</dbReference>
<evidence type="ECO:0000313" key="1">
    <source>
        <dbReference type="EMBL" id="MDP9923088.1"/>
    </source>
</evidence>
<name>A0AAW8DUE8_9BURK</name>
<dbReference type="EMBL" id="JAUSRR010000003">
    <property type="protein sequence ID" value="MDP9923088.1"/>
    <property type="molecule type" value="Genomic_DNA"/>
</dbReference>
<keyword evidence="1" id="KW-0067">ATP-binding</keyword>
<keyword evidence="1" id="KW-0547">Nucleotide-binding</keyword>
<dbReference type="InterPro" id="IPR027417">
    <property type="entry name" value="P-loop_NTPase"/>
</dbReference>
<keyword evidence="1" id="KW-0378">Hydrolase</keyword>
<dbReference type="AlphaFoldDB" id="A0AAW8DUE8"/>
<dbReference type="Proteomes" id="UP001244295">
    <property type="component" value="Unassembled WGS sequence"/>
</dbReference>
<reference evidence="1" key="1">
    <citation type="submission" date="2023-07" db="EMBL/GenBank/DDBJ databases">
        <title>Sorghum-associated microbial communities from plants grown in Nebraska, USA.</title>
        <authorList>
            <person name="Schachtman D."/>
        </authorList>
    </citation>
    <scope>NUCLEOTIDE SEQUENCE</scope>
    <source>
        <strain evidence="1">DS2795</strain>
    </source>
</reference>
<keyword evidence="1" id="KW-0347">Helicase</keyword>
<dbReference type="SUPFAM" id="SSF52540">
    <property type="entry name" value="P-loop containing nucleoside triphosphate hydrolases"/>
    <property type="match status" value="1"/>
</dbReference>
<protein>
    <submittedName>
        <fullName evidence="1">Superfamily I DNA/RNA helicase</fullName>
    </submittedName>
</protein>
<gene>
    <name evidence="1" type="ORF">J2W25_002109</name>
</gene>
<dbReference type="Gene3D" id="3.40.50.300">
    <property type="entry name" value="P-loop containing nucleotide triphosphate hydrolases"/>
    <property type="match status" value="1"/>
</dbReference>
<sequence>MIAAARRATGQGRKEVAKLLEQANKIKGGKALNINIANALRGLISGLAVNDFGGDPAEDWLTVKHELRATNQDELTRVAAQLDFLVAFRRGHRISAALSDEWLREGAYTNARTALDLALAQEQILDGVEPPMGLQVMNFHKAKGKQFDGVILVREARRTGPAVESSFVWRGDNAPYPKSRRVLRVGITRAKVHTLILDPLWPQCPLLKGHKL</sequence>
<dbReference type="GO" id="GO:0004386">
    <property type="term" value="F:helicase activity"/>
    <property type="evidence" value="ECO:0007669"/>
    <property type="project" value="UniProtKB-KW"/>
</dbReference>
<proteinExistence type="predicted"/>